<sequence length="84" mass="8610">MMPASASPKPNVPLVDSTIMAPGLRSPRALACSIICSAGRSFMPLGLWPSSLAQKPVPGVEKGSDTHSTGVLPTNVLGSWNLGP</sequence>
<dbReference type="Proteomes" id="UP000045782">
    <property type="component" value="Unassembled WGS sequence"/>
</dbReference>
<dbReference type="EMBL" id="CSWP01000006">
    <property type="protein sequence ID" value="CPV58294.1"/>
    <property type="molecule type" value="Genomic_DNA"/>
</dbReference>
<evidence type="ECO:0000256" key="1">
    <source>
        <dbReference type="SAM" id="MobiDB-lite"/>
    </source>
</evidence>
<reference evidence="2 3" key="1">
    <citation type="submission" date="2015-03" db="EMBL/GenBank/DDBJ databases">
        <authorList>
            <person name="Murphy D."/>
        </authorList>
    </citation>
    <scope>NUCLEOTIDE SEQUENCE [LARGE SCALE GENOMIC DNA]</scope>
    <source>
        <strain evidence="2 3">PAP088</strain>
    </source>
</reference>
<name>A0A0U0ZNA0_9MYCO</name>
<gene>
    <name evidence="2" type="ORF">ERS075579_02972</name>
</gene>
<feature type="region of interest" description="Disordered" evidence="1">
    <location>
        <begin position="56"/>
        <end position="84"/>
    </location>
</feature>
<proteinExistence type="predicted"/>
<evidence type="ECO:0000313" key="3">
    <source>
        <dbReference type="Proteomes" id="UP000045782"/>
    </source>
</evidence>
<accession>A0A0U0ZNA0</accession>
<dbReference type="AlphaFoldDB" id="A0A0U0ZNA0"/>
<protein>
    <submittedName>
        <fullName evidence="2">Uncharacterized protein</fullName>
    </submittedName>
</protein>
<feature type="compositionally biased region" description="Polar residues" evidence="1">
    <location>
        <begin position="66"/>
        <end position="78"/>
    </location>
</feature>
<evidence type="ECO:0000313" key="2">
    <source>
        <dbReference type="EMBL" id="CPV58294.1"/>
    </source>
</evidence>
<organism evidence="2 3">
    <name type="scientific">Mycobacteroides abscessus</name>
    <dbReference type="NCBI Taxonomy" id="36809"/>
    <lineage>
        <taxon>Bacteria</taxon>
        <taxon>Bacillati</taxon>
        <taxon>Actinomycetota</taxon>
        <taxon>Actinomycetes</taxon>
        <taxon>Mycobacteriales</taxon>
        <taxon>Mycobacteriaceae</taxon>
        <taxon>Mycobacteroides</taxon>
    </lineage>
</organism>